<proteinExistence type="predicted"/>
<keyword evidence="3" id="KW-1185">Reference proteome</keyword>
<organism evidence="2 3">
    <name type="scientific">Ideonella lacteola</name>
    <dbReference type="NCBI Taxonomy" id="2984193"/>
    <lineage>
        <taxon>Bacteria</taxon>
        <taxon>Pseudomonadati</taxon>
        <taxon>Pseudomonadota</taxon>
        <taxon>Betaproteobacteria</taxon>
        <taxon>Burkholderiales</taxon>
        <taxon>Sphaerotilaceae</taxon>
        <taxon>Ideonella</taxon>
    </lineage>
</organism>
<dbReference type="RefSeq" id="WP_341428517.1">
    <property type="nucleotide sequence ID" value="NZ_JBBUTG010000025.1"/>
</dbReference>
<sequence length="236" mass="25062">MKPLTTLAARAACALVVGTSVWCSSAHAGRPLATEDAGVLAEHDCEWEAVAARLSLPGTESENALANQVACGTPWRTQLALAHVAARADEQTAQDVLLGGKTLLWGDDDSPLALTLAYGLSWGKAGSEPFRPSAQFANLVTTIQPAEGWTLHLNAGWCRDPVSDTSTHTWNTAVELAFSPTVDVGAEYLGAEHSLPQWGVGLRYTPSDTWSFNLGYLEQTGPDRAKLVSAGLKFAF</sequence>
<gene>
    <name evidence="2" type="ORF">AACH06_24970</name>
</gene>
<dbReference type="SUPFAM" id="SSF56935">
    <property type="entry name" value="Porins"/>
    <property type="match status" value="1"/>
</dbReference>
<evidence type="ECO:0000313" key="2">
    <source>
        <dbReference type="EMBL" id="MEK8034090.1"/>
    </source>
</evidence>
<dbReference type="EMBL" id="JBBUTG010000025">
    <property type="protein sequence ID" value="MEK8034090.1"/>
    <property type="molecule type" value="Genomic_DNA"/>
</dbReference>
<name>A0ABU9BVU4_9BURK</name>
<dbReference type="InterPro" id="IPR025737">
    <property type="entry name" value="FApF"/>
</dbReference>
<evidence type="ECO:0000256" key="1">
    <source>
        <dbReference type="SAM" id="SignalP"/>
    </source>
</evidence>
<dbReference type="Pfam" id="PF13557">
    <property type="entry name" value="Phenol_MetA_deg"/>
    <property type="match status" value="1"/>
</dbReference>
<evidence type="ECO:0000313" key="3">
    <source>
        <dbReference type="Proteomes" id="UP001371218"/>
    </source>
</evidence>
<protein>
    <submittedName>
        <fullName evidence="2">Transporter</fullName>
    </submittedName>
</protein>
<comment type="caution">
    <text evidence="2">The sequence shown here is derived from an EMBL/GenBank/DDBJ whole genome shotgun (WGS) entry which is preliminary data.</text>
</comment>
<feature type="chain" id="PRO_5045294389" evidence="1">
    <location>
        <begin position="29"/>
        <end position="236"/>
    </location>
</feature>
<dbReference type="Proteomes" id="UP001371218">
    <property type="component" value="Unassembled WGS sequence"/>
</dbReference>
<feature type="signal peptide" evidence="1">
    <location>
        <begin position="1"/>
        <end position="28"/>
    </location>
</feature>
<accession>A0ABU9BVU4</accession>
<reference evidence="2 3" key="1">
    <citation type="submission" date="2024-04" db="EMBL/GenBank/DDBJ databases">
        <title>Novel species of the genus Ideonella isolated from streams.</title>
        <authorList>
            <person name="Lu H."/>
        </authorList>
    </citation>
    <scope>NUCLEOTIDE SEQUENCE [LARGE SCALE GENOMIC DNA]</scope>
    <source>
        <strain evidence="2 3">DXS29W</strain>
    </source>
</reference>
<keyword evidence="1" id="KW-0732">Signal</keyword>